<dbReference type="GO" id="GO:0046819">
    <property type="term" value="P:protein secretion by the type V secretion system"/>
    <property type="evidence" value="ECO:0007669"/>
    <property type="project" value="TreeGrafter"/>
</dbReference>
<dbReference type="Proteomes" id="UP000537130">
    <property type="component" value="Unassembled WGS sequence"/>
</dbReference>
<name>A0A7W4W4W2_9GAMM</name>
<dbReference type="AlphaFoldDB" id="A0A7W4W4W2"/>
<dbReference type="EMBL" id="JACHWY010000002">
    <property type="protein sequence ID" value="MBB3047526.1"/>
    <property type="molecule type" value="Genomic_DNA"/>
</dbReference>
<evidence type="ECO:0000313" key="3">
    <source>
        <dbReference type="Proteomes" id="UP000537130"/>
    </source>
</evidence>
<keyword evidence="3" id="KW-1185">Reference proteome</keyword>
<dbReference type="Gene3D" id="2.40.160.50">
    <property type="entry name" value="membrane protein fhac: a member of the omp85/tpsb transporter family"/>
    <property type="match status" value="1"/>
</dbReference>
<evidence type="ECO:0000313" key="2">
    <source>
        <dbReference type="EMBL" id="MBB3047526.1"/>
    </source>
</evidence>
<proteinExistence type="predicted"/>
<evidence type="ECO:0000259" key="1">
    <source>
        <dbReference type="Pfam" id="PF03865"/>
    </source>
</evidence>
<reference evidence="2 3" key="1">
    <citation type="submission" date="2020-08" db="EMBL/GenBank/DDBJ databases">
        <title>Genomic Encyclopedia of Type Strains, Phase III (KMG-III): the genomes of soil and plant-associated and newly described type strains.</title>
        <authorList>
            <person name="Whitman W."/>
        </authorList>
    </citation>
    <scope>NUCLEOTIDE SEQUENCE [LARGE SCALE GENOMIC DNA]</scope>
    <source>
        <strain evidence="2 3">CECT 8654</strain>
    </source>
</reference>
<dbReference type="GO" id="GO:0008320">
    <property type="term" value="F:protein transmembrane transporter activity"/>
    <property type="evidence" value="ECO:0007669"/>
    <property type="project" value="TreeGrafter"/>
</dbReference>
<dbReference type="InterPro" id="IPR051544">
    <property type="entry name" value="TPS_OM_transporter"/>
</dbReference>
<dbReference type="RefSeq" id="WP_183410304.1">
    <property type="nucleotide sequence ID" value="NZ_JACHWY010000002.1"/>
</dbReference>
<gene>
    <name evidence="2" type="ORF">FHR99_001792</name>
</gene>
<organism evidence="2 3">
    <name type="scientific">Litorivivens lipolytica</name>
    <dbReference type="NCBI Taxonomy" id="1524264"/>
    <lineage>
        <taxon>Bacteria</taxon>
        <taxon>Pseudomonadati</taxon>
        <taxon>Pseudomonadota</taxon>
        <taxon>Gammaproteobacteria</taxon>
        <taxon>Litorivivens</taxon>
    </lineage>
</organism>
<protein>
    <recommendedName>
        <fullName evidence="1">Haemolysin activator HlyB C-terminal domain-containing protein</fullName>
    </recommendedName>
</protein>
<dbReference type="PANTHER" id="PTHR34597">
    <property type="entry name" value="SLR1661 PROTEIN"/>
    <property type="match status" value="1"/>
</dbReference>
<dbReference type="Pfam" id="PF03865">
    <property type="entry name" value="ShlB"/>
    <property type="match status" value="1"/>
</dbReference>
<dbReference type="PANTHER" id="PTHR34597:SF3">
    <property type="entry name" value="OUTER MEMBRANE TRANSPORTER CDIB"/>
    <property type="match status" value="1"/>
</dbReference>
<comment type="caution">
    <text evidence="2">The sequence shown here is derived from an EMBL/GenBank/DDBJ whole genome shotgun (WGS) entry which is preliminary data.</text>
</comment>
<sequence>MAIDLPPALPPQAADSALIRETKAADSSYIGGKLGNVEVRVFGNRSLDQETILSVIANASAPSEVVKDLTRAYYDAGFLWVKLFYYRVEDIVGVIVSQSVVSEVRGDERITPHFESLVGDADPTLAEYDTARVLAALKSERIGENYTVTYEDLGNQQLAVVLESSADEDYDNTDYIFELNNKGSRYLGRYFGLAGLQHRTDSGTKWSFAYQRAFIEWGESLDGEKLNQYSLSVDHPFSFGLYGIDLSYVEYERDPEGQLVQPGSCSLLFFCTGPTVSSTRLDVQAEIQRFGVRGQQVIYSDTQQRLRLKERVEYVDSYIEENNSDTILIDERYPVAEVGVLYNSRFQNDRSSFNAGLDARVGLSSSGTLDTYDEYRRAFLAQNPSASEAPDVAPAARSGEFVTLQPSVNYQYALSPRTVFSATLKGQYANEQVPEQEQFVLGGMDSLGAYLPGILIGDEGFHLKLEVSRSLSWKGVTFRPALFIEQGQTWYNNTDGDLGDAQKVADAGFALSMNFGHGLESHWVVARNVSDDVIDEALLEASEADFFWRLRLTL</sequence>
<dbReference type="InterPro" id="IPR005565">
    <property type="entry name" value="Hemolysn_activator_HlyB_C"/>
</dbReference>
<dbReference type="GO" id="GO:0098046">
    <property type="term" value="C:type V protein secretion system complex"/>
    <property type="evidence" value="ECO:0007669"/>
    <property type="project" value="TreeGrafter"/>
</dbReference>
<feature type="domain" description="Haemolysin activator HlyB C-terminal" evidence="1">
    <location>
        <begin position="284"/>
        <end position="496"/>
    </location>
</feature>
<accession>A0A7W4W4W2</accession>